<protein>
    <submittedName>
        <fullName evidence="1">Uncharacterized protein</fullName>
    </submittedName>
</protein>
<sequence length="70" mass="7699">MIAAVSFRVCLELFPAVVTAKKIAVTVVMLDECTRGRNRHTADWITSAGLRERSCMVVLRLRVVAGSSVH</sequence>
<proteinExistence type="predicted"/>
<gene>
    <name evidence="1" type="ORF">BBI10_18020</name>
</gene>
<dbReference type="Proteomes" id="UP000095143">
    <property type="component" value="Unassembled WGS sequence"/>
</dbReference>
<name>A0A1C2DRL7_9PSED</name>
<comment type="caution">
    <text evidence="1">The sequence shown here is derived from an EMBL/GenBank/DDBJ whole genome shotgun (WGS) entry which is preliminary data.</text>
</comment>
<dbReference type="EMBL" id="MDEN01000065">
    <property type="protein sequence ID" value="OCX17404.1"/>
    <property type="molecule type" value="Genomic_DNA"/>
</dbReference>
<evidence type="ECO:0000313" key="2">
    <source>
        <dbReference type="Proteomes" id="UP000095143"/>
    </source>
</evidence>
<reference evidence="1 2" key="1">
    <citation type="submission" date="2016-08" db="EMBL/GenBank/DDBJ databases">
        <title>Whole genome sequence of Pseudomonas graminis strain UASWS1507, a potential biological control agent for agriculture.</title>
        <authorList>
            <person name="Crovadore J."/>
            <person name="Calmin G."/>
            <person name="Chablais R."/>
            <person name="Cochard B."/>
            <person name="Lefort F."/>
        </authorList>
    </citation>
    <scope>NUCLEOTIDE SEQUENCE [LARGE SCALE GENOMIC DNA]</scope>
    <source>
        <strain evidence="1 2">UASWS1507</strain>
    </source>
</reference>
<organism evidence="1 2">
    <name type="scientific">Pseudomonas graminis</name>
    <dbReference type="NCBI Taxonomy" id="158627"/>
    <lineage>
        <taxon>Bacteria</taxon>
        <taxon>Pseudomonadati</taxon>
        <taxon>Pseudomonadota</taxon>
        <taxon>Gammaproteobacteria</taxon>
        <taxon>Pseudomonadales</taxon>
        <taxon>Pseudomonadaceae</taxon>
        <taxon>Pseudomonas</taxon>
    </lineage>
</organism>
<accession>A0A1C2DRL7</accession>
<dbReference type="AlphaFoldDB" id="A0A1C2DRL7"/>
<evidence type="ECO:0000313" key="1">
    <source>
        <dbReference type="EMBL" id="OCX17404.1"/>
    </source>
</evidence>